<sequence length="98" mass="11198">MPDSSKDQAAIRQALERARNCENGTVDTQTSSVLEAAITDLWNRLQAEPDTYVLNRDEFALFNYFMERYRGSNITQRAVARFWNNYQGATDADVGTKK</sequence>
<evidence type="ECO:0000313" key="2">
    <source>
        <dbReference type="Proteomes" id="UP001149165"/>
    </source>
</evidence>
<dbReference type="OrthoDB" id="5302289at2759"/>
<gene>
    <name evidence="1" type="ORF">N7456_001509</name>
</gene>
<name>A0A9W9G6H0_9EURO</name>
<reference evidence="1" key="2">
    <citation type="journal article" date="2023" name="IMA Fungus">
        <title>Comparative genomic study of the Penicillium genus elucidates a diverse pangenome and 15 lateral gene transfer events.</title>
        <authorList>
            <person name="Petersen C."/>
            <person name="Sorensen T."/>
            <person name="Nielsen M.R."/>
            <person name="Sondergaard T.E."/>
            <person name="Sorensen J.L."/>
            <person name="Fitzpatrick D.A."/>
            <person name="Frisvad J.C."/>
            <person name="Nielsen K.L."/>
        </authorList>
    </citation>
    <scope>NUCLEOTIDE SEQUENCE</scope>
    <source>
        <strain evidence="1">IBT 30069</strain>
    </source>
</reference>
<comment type="caution">
    <text evidence="1">The sequence shown here is derived from an EMBL/GenBank/DDBJ whole genome shotgun (WGS) entry which is preliminary data.</text>
</comment>
<dbReference type="AlphaFoldDB" id="A0A9W9G6H0"/>
<protein>
    <submittedName>
        <fullName evidence="1">Uncharacterized protein</fullName>
    </submittedName>
</protein>
<accession>A0A9W9G6H0</accession>
<reference evidence="1" key="1">
    <citation type="submission" date="2022-11" db="EMBL/GenBank/DDBJ databases">
        <authorList>
            <person name="Petersen C."/>
        </authorList>
    </citation>
    <scope>NUCLEOTIDE SEQUENCE</scope>
    <source>
        <strain evidence="1">IBT 30069</strain>
    </source>
</reference>
<evidence type="ECO:0000313" key="1">
    <source>
        <dbReference type="EMBL" id="KAJ5112975.1"/>
    </source>
</evidence>
<proteinExistence type="predicted"/>
<dbReference type="Proteomes" id="UP001149165">
    <property type="component" value="Unassembled WGS sequence"/>
</dbReference>
<organism evidence="1 2">
    <name type="scientific">Penicillium angulare</name>
    <dbReference type="NCBI Taxonomy" id="116970"/>
    <lineage>
        <taxon>Eukaryota</taxon>
        <taxon>Fungi</taxon>
        <taxon>Dikarya</taxon>
        <taxon>Ascomycota</taxon>
        <taxon>Pezizomycotina</taxon>
        <taxon>Eurotiomycetes</taxon>
        <taxon>Eurotiomycetidae</taxon>
        <taxon>Eurotiales</taxon>
        <taxon>Aspergillaceae</taxon>
        <taxon>Penicillium</taxon>
    </lineage>
</organism>
<keyword evidence="2" id="KW-1185">Reference proteome</keyword>
<dbReference type="EMBL" id="JAPQKH010000002">
    <property type="protein sequence ID" value="KAJ5112975.1"/>
    <property type="molecule type" value="Genomic_DNA"/>
</dbReference>